<feature type="region of interest" description="Disordered" evidence="15">
    <location>
        <begin position="487"/>
        <end position="528"/>
    </location>
</feature>
<dbReference type="Gene3D" id="1.10.287.3550">
    <property type="match status" value="1"/>
</dbReference>
<feature type="region of interest" description="Disordered" evidence="15">
    <location>
        <begin position="632"/>
        <end position="659"/>
    </location>
</feature>
<dbReference type="Pfam" id="PF07647">
    <property type="entry name" value="SAM_2"/>
    <property type="match status" value="1"/>
</dbReference>
<dbReference type="CDD" id="cd09504">
    <property type="entry name" value="SAM_STIM-1_2-like"/>
    <property type="match status" value="1"/>
</dbReference>
<dbReference type="Gene3D" id="1.10.238.180">
    <property type="match status" value="1"/>
</dbReference>
<dbReference type="GO" id="GO:0051049">
    <property type="term" value="P:regulation of transport"/>
    <property type="evidence" value="ECO:0007669"/>
    <property type="project" value="UniProtKB-ARBA"/>
</dbReference>
<evidence type="ECO:0000256" key="3">
    <source>
        <dbReference type="ARBA" id="ARBA00022568"/>
    </source>
</evidence>
<evidence type="ECO:0000313" key="18">
    <source>
        <dbReference type="EMBL" id="KAF7285697.1"/>
    </source>
</evidence>
<keyword evidence="12" id="KW-0325">Glycoprotein</keyword>
<dbReference type="InterPro" id="IPR057835">
    <property type="entry name" value="EF-hand_STIM1/2"/>
</dbReference>
<gene>
    <name evidence="18" type="ORF">GWI33_010192</name>
</gene>
<accession>A0A834IV67</accession>
<dbReference type="Gene3D" id="1.10.150.50">
    <property type="entry name" value="Transcription Factor, Ets-1"/>
    <property type="match status" value="1"/>
</dbReference>
<dbReference type="Proteomes" id="UP000625711">
    <property type="component" value="Unassembled WGS sequence"/>
</dbReference>
<keyword evidence="2" id="KW-0597">Phosphoprotein</keyword>
<dbReference type="OrthoDB" id="9986177at2759"/>
<evidence type="ECO:0000256" key="9">
    <source>
        <dbReference type="ARBA" id="ARBA00023054"/>
    </source>
</evidence>
<evidence type="ECO:0000256" key="1">
    <source>
        <dbReference type="ARBA" id="ARBA00022448"/>
    </source>
</evidence>
<keyword evidence="6 16" id="KW-0732">Signal</keyword>
<dbReference type="InterPro" id="IPR011992">
    <property type="entry name" value="EF-hand-dom_pair"/>
</dbReference>
<feature type="chain" id="PRO_5032866631" description="SAM domain-containing protein" evidence="16">
    <location>
        <begin position="22"/>
        <end position="659"/>
    </location>
</feature>
<keyword evidence="4" id="KW-0812">Transmembrane</keyword>
<keyword evidence="5" id="KW-0479">Metal-binding</keyword>
<evidence type="ECO:0000256" key="7">
    <source>
        <dbReference type="ARBA" id="ARBA00022837"/>
    </source>
</evidence>
<evidence type="ECO:0000256" key="8">
    <source>
        <dbReference type="ARBA" id="ARBA00022989"/>
    </source>
</evidence>
<evidence type="ECO:0000259" key="17">
    <source>
        <dbReference type="PROSITE" id="PS50105"/>
    </source>
</evidence>
<evidence type="ECO:0000256" key="5">
    <source>
        <dbReference type="ARBA" id="ARBA00022723"/>
    </source>
</evidence>
<dbReference type="SUPFAM" id="SSF47473">
    <property type="entry name" value="EF-hand"/>
    <property type="match status" value="1"/>
</dbReference>
<dbReference type="EMBL" id="JAACXV010000047">
    <property type="protein sequence ID" value="KAF7285697.1"/>
    <property type="molecule type" value="Genomic_DNA"/>
</dbReference>
<evidence type="ECO:0000256" key="15">
    <source>
        <dbReference type="SAM" id="MobiDB-lite"/>
    </source>
</evidence>
<dbReference type="SMART" id="SM00454">
    <property type="entry name" value="SAM"/>
    <property type="match status" value="1"/>
</dbReference>
<dbReference type="FunFam" id="1.10.287.3550:FF:000002">
    <property type="entry name" value="Stromal interaction molecule homolog"/>
    <property type="match status" value="1"/>
</dbReference>
<dbReference type="FunFam" id="1.10.150.50:FF:000009">
    <property type="entry name" value="Stromal interaction molecule 1"/>
    <property type="match status" value="1"/>
</dbReference>
<comment type="subcellular location">
    <subcellularLocation>
        <location evidence="13">Endomembrane system</location>
        <topology evidence="13">Single-pass type I membrane protein</topology>
    </subcellularLocation>
</comment>
<dbReference type="Pfam" id="PF25578">
    <property type="entry name" value="EF-hand_STIM1"/>
    <property type="match status" value="1"/>
</dbReference>
<dbReference type="PROSITE" id="PS50105">
    <property type="entry name" value="SAM_DOMAIN"/>
    <property type="match status" value="1"/>
</dbReference>
<proteinExistence type="predicted"/>
<reference evidence="18" key="1">
    <citation type="submission" date="2020-08" db="EMBL/GenBank/DDBJ databases">
        <title>Genome sequencing and assembly of the red palm weevil Rhynchophorus ferrugineus.</title>
        <authorList>
            <person name="Dias G.B."/>
            <person name="Bergman C.M."/>
            <person name="Manee M."/>
        </authorList>
    </citation>
    <scope>NUCLEOTIDE SEQUENCE</scope>
    <source>
        <strain evidence="18">AA-2017</strain>
        <tissue evidence="18">Whole larva</tissue>
    </source>
</reference>
<keyword evidence="19" id="KW-1185">Reference proteome</keyword>
<feature type="signal peptide" evidence="16">
    <location>
        <begin position="1"/>
        <end position="21"/>
    </location>
</feature>
<feature type="compositionally biased region" description="Polar residues" evidence="15">
    <location>
        <begin position="550"/>
        <end position="562"/>
    </location>
</feature>
<dbReference type="GO" id="GO:0005246">
    <property type="term" value="F:calcium channel regulator activity"/>
    <property type="evidence" value="ECO:0007669"/>
    <property type="project" value="InterPro"/>
</dbReference>
<evidence type="ECO:0000256" key="2">
    <source>
        <dbReference type="ARBA" id="ARBA00022553"/>
    </source>
</evidence>
<feature type="domain" description="SAM" evidence="17">
    <location>
        <begin position="146"/>
        <end position="203"/>
    </location>
</feature>
<dbReference type="InterPro" id="IPR037608">
    <property type="entry name" value="STIM1/2"/>
</dbReference>
<dbReference type="PANTHER" id="PTHR15136">
    <property type="entry name" value="STROMAL INTERACTION MOLECULE HOMOLOG"/>
    <property type="match status" value="1"/>
</dbReference>
<protein>
    <recommendedName>
        <fullName evidence="17">SAM domain-containing protein</fullName>
    </recommendedName>
</protein>
<feature type="compositionally biased region" description="Basic residues" evidence="15">
    <location>
        <begin position="639"/>
        <end position="659"/>
    </location>
</feature>
<evidence type="ECO:0000256" key="16">
    <source>
        <dbReference type="SAM" id="SignalP"/>
    </source>
</evidence>
<keyword evidence="1" id="KW-0813">Transport</keyword>
<evidence type="ECO:0000256" key="10">
    <source>
        <dbReference type="ARBA" id="ARBA00023065"/>
    </source>
</evidence>
<sequence length="659" mass="73889">MHYKSLVFWLIASICAKAALSNNGDQSSLYKTVQRSDSSNDLYVFSETHFGNDHNPESCRANDFSCLSLVGKDKLGLEAIHALHKQLDDDNDGNIDYAESDDFLKAELKYDSGAEKRQRAFHKNNDMHISLEELWEAWVKSEVHNWTIEQTTDWLVNNVHLPQYVPNFVLYKVTGANLPRLAVNNGNYLNLLGIKDPIHKQKISLKAMDVVLFGPPKDGITWKDITLILCAVVVLLGGWLAYQQNKKFKNHLNRMNKDMDSLQNSEQALEKLQKQLEQAKQAEESAIFEKQNLEKMLQDSKGDFASLSSAYSESDINQYKEEIKALKAQLEMTQEALKNPSYFSSGLQQWLQLTYELEQKSYDKKKIAAEKQLQQAREACEKLRKKRSSLIGAFVSTHGKAIDDVDRAIVEARSALNEVTYELQERSHRWRQIECICGFQITVNTGLQTLETILYKKPDRFNGLAGRMNSLDDLDLNEDTGSVYGLGGSSYSELHPQMTSWREDESSGSDNGKSDENANESRAVSTSTVSFQIGGSSFPEELASRAAAPTVSNHTKSASQSNIIAKAPAPKIASRAFSQDMHVEEASKPKASNSDGVLEGHRAAAPRQAIVQDLPKKAISIEDDICSTDSSVIEEVDGKKKKKRKLFNFPKKSSKKDKS</sequence>
<dbReference type="InterPro" id="IPR013761">
    <property type="entry name" value="SAM/pointed_sf"/>
</dbReference>
<dbReference type="SUPFAM" id="SSF47769">
    <property type="entry name" value="SAM/Pointed domain"/>
    <property type="match status" value="1"/>
</dbReference>
<dbReference type="GO" id="GO:0005509">
    <property type="term" value="F:calcium ion binding"/>
    <property type="evidence" value="ECO:0007669"/>
    <property type="project" value="TreeGrafter"/>
</dbReference>
<dbReference type="InterPro" id="IPR032393">
    <property type="entry name" value="SOAR_STIM1/2"/>
</dbReference>
<evidence type="ECO:0000256" key="13">
    <source>
        <dbReference type="ARBA" id="ARBA00046288"/>
    </source>
</evidence>
<keyword evidence="7" id="KW-0106">Calcium</keyword>
<dbReference type="Pfam" id="PF16533">
    <property type="entry name" value="SOAR"/>
    <property type="match status" value="1"/>
</dbReference>
<evidence type="ECO:0000256" key="12">
    <source>
        <dbReference type="ARBA" id="ARBA00023180"/>
    </source>
</evidence>
<dbReference type="PANTHER" id="PTHR15136:SF5">
    <property type="entry name" value="STROMAL INTERACTION MOLECULE HOMOLOG"/>
    <property type="match status" value="1"/>
</dbReference>
<dbReference type="GO" id="GO:0005886">
    <property type="term" value="C:plasma membrane"/>
    <property type="evidence" value="ECO:0007669"/>
    <property type="project" value="TreeGrafter"/>
</dbReference>
<keyword evidence="3" id="KW-0109">Calcium transport</keyword>
<dbReference type="AlphaFoldDB" id="A0A834IV67"/>
<name>A0A834IV67_RHYFE</name>
<keyword evidence="11" id="KW-0472">Membrane</keyword>
<dbReference type="GO" id="GO:0002115">
    <property type="term" value="P:store-operated calcium entry"/>
    <property type="evidence" value="ECO:0007669"/>
    <property type="project" value="TreeGrafter"/>
</dbReference>
<dbReference type="Gene3D" id="1.20.5.340">
    <property type="match status" value="1"/>
</dbReference>
<dbReference type="GO" id="GO:0005783">
    <property type="term" value="C:endoplasmic reticulum"/>
    <property type="evidence" value="ECO:0007669"/>
    <property type="project" value="TreeGrafter"/>
</dbReference>
<dbReference type="GO" id="GO:0006874">
    <property type="term" value="P:intracellular calcium ion homeostasis"/>
    <property type="evidence" value="ECO:0007669"/>
    <property type="project" value="TreeGrafter"/>
</dbReference>
<feature type="coiled-coil region" evidence="14">
    <location>
        <begin position="245"/>
        <end position="393"/>
    </location>
</feature>
<feature type="region of interest" description="Disordered" evidence="15">
    <location>
        <begin position="544"/>
        <end position="567"/>
    </location>
</feature>
<evidence type="ECO:0000256" key="11">
    <source>
        <dbReference type="ARBA" id="ARBA00023136"/>
    </source>
</evidence>
<keyword evidence="8" id="KW-1133">Transmembrane helix</keyword>
<dbReference type="InterPro" id="IPR001660">
    <property type="entry name" value="SAM"/>
</dbReference>
<keyword evidence="9 14" id="KW-0175">Coiled coil</keyword>
<evidence type="ECO:0000256" key="4">
    <source>
        <dbReference type="ARBA" id="ARBA00022692"/>
    </source>
</evidence>
<dbReference type="CDD" id="cd11722">
    <property type="entry name" value="SOAR"/>
    <property type="match status" value="1"/>
</dbReference>
<dbReference type="FunFam" id="1.10.238.180:FF:000001">
    <property type="entry name" value="Stromal interaction molecule 1"/>
    <property type="match status" value="1"/>
</dbReference>
<keyword evidence="10" id="KW-0406">Ion transport</keyword>
<evidence type="ECO:0000313" key="19">
    <source>
        <dbReference type="Proteomes" id="UP000625711"/>
    </source>
</evidence>
<evidence type="ECO:0000256" key="6">
    <source>
        <dbReference type="ARBA" id="ARBA00022729"/>
    </source>
</evidence>
<organism evidence="18 19">
    <name type="scientific">Rhynchophorus ferrugineus</name>
    <name type="common">Red palm weevil</name>
    <name type="synonym">Curculio ferrugineus</name>
    <dbReference type="NCBI Taxonomy" id="354439"/>
    <lineage>
        <taxon>Eukaryota</taxon>
        <taxon>Metazoa</taxon>
        <taxon>Ecdysozoa</taxon>
        <taxon>Arthropoda</taxon>
        <taxon>Hexapoda</taxon>
        <taxon>Insecta</taxon>
        <taxon>Pterygota</taxon>
        <taxon>Neoptera</taxon>
        <taxon>Endopterygota</taxon>
        <taxon>Coleoptera</taxon>
        <taxon>Polyphaga</taxon>
        <taxon>Cucujiformia</taxon>
        <taxon>Curculionidae</taxon>
        <taxon>Dryophthorinae</taxon>
        <taxon>Rhynchophorus</taxon>
    </lineage>
</organism>
<comment type="caution">
    <text evidence="18">The sequence shown here is derived from an EMBL/GenBank/DDBJ whole genome shotgun (WGS) entry which is preliminary data.</text>
</comment>
<evidence type="ECO:0000256" key="14">
    <source>
        <dbReference type="SAM" id="Coils"/>
    </source>
</evidence>